<dbReference type="GO" id="GO:0004332">
    <property type="term" value="F:fructose-bisphosphate aldolase activity"/>
    <property type="evidence" value="ECO:0007669"/>
    <property type="project" value="UniProtKB-EC"/>
</dbReference>
<comment type="cofactor">
    <cofactor evidence="3">
        <name>Zn(2+)</name>
        <dbReference type="ChEBI" id="CHEBI:29105"/>
    </cofactor>
    <text evidence="3">Binds 2 Zn(2+) ions per subunit. One is catalytic and the other provides a structural contribution.</text>
</comment>
<feature type="binding site" evidence="3">
    <location>
        <position position="103"/>
    </location>
    <ligand>
        <name>Zn(2+)</name>
        <dbReference type="ChEBI" id="CHEBI:29105"/>
        <label>2</label>
    </ligand>
</feature>
<keyword evidence="5" id="KW-1185">Reference proteome</keyword>
<keyword evidence="4" id="KW-0456">Lyase</keyword>
<dbReference type="EMBL" id="QGQD01000065">
    <property type="protein sequence ID" value="TLC99833.1"/>
    <property type="molecule type" value="Genomic_DNA"/>
</dbReference>
<accession>A0A4U8Q679</accession>
<dbReference type="CDD" id="cd00947">
    <property type="entry name" value="TBP_aldolase_IIB"/>
    <property type="match status" value="1"/>
</dbReference>
<evidence type="ECO:0000256" key="3">
    <source>
        <dbReference type="PIRSR" id="PIRSR001359-3"/>
    </source>
</evidence>
<dbReference type="STRING" id="180332.GCA_000797495_02824"/>
<dbReference type="GO" id="GO:0005829">
    <property type="term" value="C:cytosol"/>
    <property type="evidence" value="ECO:0007669"/>
    <property type="project" value="TreeGrafter"/>
</dbReference>
<evidence type="ECO:0000313" key="5">
    <source>
        <dbReference type="Proteomes" id="UP000306509"/>
    </source>
</evidence>
<dbReference type="InterPro" id="IPR000771">
    <property type="entry name" value="FBA_II"/>
</dbReference>
<feature type="active site" description="Proton donor" evidence="1">
    <location>
        <position position="81"/>
    </location>
</feature>
<gene>
    <name evidence="4" type="primary">fba_2</name>
    <name evidence="4" type="ORF">DSM106044_03359</name>
</gene>
<dbReference type="SUPFAM" id="SSF51569">
    <property type="entry name" value="Aldolase"/>
    <property type="match status" value="1"/>
</dbReference>
<dbReference type="GO" id="GO:0005975">
    <property type="term" value="P:carbohydrate metabolic process"/>
    <property type="evidence" value="ECO:0007669"/>
    <property type="project" value="InterPro"/>
</dbReference>
<protein>
    <submittedName>
        <fullName evidence="4">Fructose-bisphosphate aldolase</fullName>
        <ecNumber evidence="4">4.1.2.13</ecNumber>
    </submittedName>
</protein>
<dbReference type="InterPro" id="IPR013785">
    <property type="entry name" value="Aldolase_TIM"/>
</dbReference>
<feature type="binding site" evidence="3">
    <location>
        <position position="82"/>
    </location>
    <ligand>
        <name>Zn(2+)</name>
        <dbReference type="ChEBI" id="CHEBI:29105"/>
        <label>1</label>
        <note>catalytic</note>
    </ligand>
</feature>
<dbReference type="EC" id="4.1.2.13" evidence="4"/>
<evidence type="ECO:0000256" key="1">
    <source>
        <dbReference type="PIRSR" id="PIRSR001359-1"/>
    </source>
</evidence>
<feature type="binding site" evidence="3">
    <location>
        <position position="183"/>
    </location>
    <ligand>
        <name>Zn(2+)</name>
        <dbReference type="ChEBI" id="CHEBI:29105"/>
        <label>1</label>
        <note>catalytic</note>
    </ligand>
</feature>
<feature type="binding site" evidence="2">
    <location>
        <position position="184"/>
    </location>
    <ligand>
        <name>dihydroxyacetone phosphate</name>
        <dbReference type="ChEBI" id="CHEBI:57642"/>
    </ligand>
</feature>
<dbReference type="Proteomes" id="UP000306509">
    <property type="component" value="Unassembled WGS sequence"/>
</dbReference>
<dbReference type="Pfam" id="PF01116">
    <property type="entry name" value="F_bP_aldolase"/>
    <property type="match status" value="1"/>
</dbReference>
<proteinExistence type="predicted"/>
<keyword evidence="3" id="KW-0862">Zinc</keyword>
<comment type="caution">
    <text evidence="4">The sequence shown here is derived from an EMBL/GenBank/DDBJ whole genome shotgun (WGS) entry which is preliminary data.</text>
</comment>
<sequence>MLANLNDVLYPAKKGKYAVGLFNAVTLELARGIIAAAEETGSPVIMGTAEVLLPYGPMEELSYFLIPMAKKAKVPVVIHFDHGLTKDACLKALDLGFSSIMYDCSTDSYDENVEKVREMADIAHSYGATIEGELGHVGDNEGSHEGSSHMEDPSKFYTDPAQAKDFVDKTGVDALAIAVGTAHGAYKLPPKLDFERIKTIANTIDVPLVLHGGSGLKDEDFKKAINCGISKVNIFTDINIAAVEAEFRAFEYMEKGIIDLVPAAVQAVKMEVRKKMELFGSVGQVYSNKADIHALIEQVVKEVMAQYKK</sequence>
<dbReference type="NCBIfam" id="TIGR00167">
    <property type="entry name" value="cbbA"/>
    <property type="match status" value="1"/>
</dbReference>
<dbReference type="GO" id="GO:0008270">
    <property type="term" value="F:zinc ion binding"/>
    <property type="evidence" value="ECO:0007669"/>
    <property type="project" value="InterPro"/>
</dbReference>
<name>A0A4U8Q679_9FIRM</name>
<dbReference type="PANTHER" id="PTHR30304:SF0">
    <property type="entry name" value="D-TAGATOSE-1,6-BISPHOSPHATE ALDOLASE SUBUNIT GATY-RELATED"/>
    <property type="match status" value="1"/>
</dbReference>
<dbReference type="PANTHER" id="PTHR30304">
    <property type="entry name" value="D-TAGATOSE-1,6-BISPHOSPHATE ALDOLASE"/>
    <property type="match status" value="1"/>
</dbReference>
<evidence type="ECO:0000313" key="4">
    <source>
        <dbReference type="EMBL" id="TLC99833.1"/>
    </source>
</evidence>
<keyword evidence="3" id="KW-0479">Metal-binding</keyword>
<organism evidence="4 5">
    <name type="scientific">Robinsoniella peoriensis</name>
    <dbReference type="NCBI Taxonomy" id="180332"/>
    <lineage>
        <taxon>Bacteria</taxon>
        <taxon>Bacillati</taxon>
        <taxon>Bacillota</taxon>
        <taxon>Clostridia</taxon>
        <taxon>Lachnospirales</taxon>
        <taxon>Lachnospiraceae</taxon>
        <taxon>Robinsoniella</taxon>
    </lineage>
</organism>
<dbReference type="Gene3D" id="3.20.20.70">
    <property type="entry name" value="Aldolase class I"/>
    <property type="match status" value="1"/>
</dbReference>
<evidence type="ECO:0000256" key="2">
    <source>
        <dbReference type="PIRSR" id="PIRSR001359-2"/>
    </source>
</evidence>
<feature type="binding site" evidence="2">
    <location>
        <begin position="233"/>
        <end position="236"/>
    </location>
    <ligand>
        <name>dihydroxyacetone phosphate</name>
        <dbReference type="ChEBI" id="CHEBI:57642"/>
    </ligand>
</feature>
<feature type="binding site" evidence="3">
    <location>
        <position position="211"/>
    </location>
    <ligand>
        <name>Zn(2+)</name>
        <dbReference type="ChEBI" id="CHEBI:29105"/>
        <label>1</label>
        <note>catalytic</note>
    </ligand>
</feature>
<reference evidence="4 5" key="1">
    <citation type="journal article" date="2019" name="Anaerobe">
        <title>Detection of Robinsoniella peoriensis in multiple bone samples of a trauma patient.</title>
        <authorList>
            <person name="Schrottner P."/>
            <person name="Hartwich K."/>
            <person name="Bunk B."/>
            <person name="Schober I."/>
            <person name="Helbig S."/>
            <person name="Rudolph W.W."/>
            <person name="Gunzer F."/>
        </authorList>
    </citation>
    <scope>NUCLEOTIDE SEQUENCE [LARGE SCALE GENOMIC DNA]</scope>
    <source>
        <strain evidence="4 5">DSM 106044</strain>
    </source>
</reference>
<feature type="binding site" evidence="2">
    <location>
        <begin position="212"/>
        <end position="214"/>
    </location>
    <ligand>
        <name>dihydroxyacetone phosphate</name>
        <dbReference type="ChEBI" id="CHEBI:57642"/>
    </ligand>
</feature>
<dbReference type="RefSeq" id="WP_027295407.1">
    <property type="nucleotide sequence ID" value="NZ_CABMJZ010000095.1"/>
</dbReference>
<dbReference type="GO" id="GO:0009025">
    <property type="term" value="F:tagatose-bisphosphate aldolase activity"/>
    <property type="evidence" value="ECO:0007669"/>
    <property type="project" value="TreeGrafter"/>
</dbReference>
<feature type="binding site" evidence="3">
    <location>
        <position position="133"/>
    </location>
    <ligand>
        <name>Zn(2+)</name>
        <dbReference type="ChEBI" id="CHEBI:29105"/>
        <label>2</label>
    </ligand>
</feature>
<dbReference type="InterPro" id="IPR050246">
    <property type="entry name" value="Class_II_FBP_aldolase"/>
</dbReference>
<dbReference type="OrthoDB" id="9803995at2"/>
<dbReference type="PIRSF" id="PIRSF001359">
    <property type="entry name" value="F_bP_aldolase_II"/>
    <property type="match status" value="1"/>
</dbReference>
<dbReference type="AlphaFoldDB" id="A0A4U8Q679"/>